<name>A0A4Q1BKP9_TREME</name>
<dbReference type="Pfam" id="PF08615">
    <property type="entry name" value="RNase_H2_suC"/>
    <property type="match status" value="1"/>
</dbReference>
<dbReference type="PANTHER" id="PTHR47204:SF1">
    <property type="entry name" value="RIBONUCLEASE H2 SUBUNIT C"/>
    <property type="match status" value="1"/>
</dbReference>
<dbReference type="CDD" id="cd09271">
    <property type="entry name" value="RNase_H2-C"/>
    <property type="match status" value="1"/>
</dbReference>
<gene>
    <name evidence="2" type="ORF">M231_04385</name>
</gene>
<keyword evidence="3" id="KW-1185">Reference proteome</keyword>
<evidence type="ECO:0000313" key="3">
    <source>
        <dbReference type="Proteomes" id="UP000289152"/>
    </source>
</evidence>
<dbReference type="InterPro" id="IPR013924">
    <property type="entry name" value="RNase_H2_suC"/>
</dbReference>
<sequence length="528" mass="57678">MSSSPLVLLPAPTQSLTPTPTSLHLLPFSLNIPSVPYTHPSLSQYFIPRPAPPNSQIPTGTPIASFRGRQLVGQIISLPSAYRGLIVSVPPTQSLISFSSTSNEPSDPDDNEKSDDISSQTNVRRSGRVKGVGQVALSRPKRGIVTRTKRYKLDSDTEEETDFSPNLIPGTGSSSSTTLKASGENHNDNDDEEGEGGIILRADMINVQTPNKRRKTIIPEIKVQEATPLKNPLPTPKKRLGVISPLKNMDPNQDAQLPNKSDDEVSGKVENKQISDVIMHIDIEDIGQTPIKDHQSDGTEMKLDEEIKEELIPSPGTEDQLPTFSLSPQPSTTRPSPLKAPITSESDGIPIELKVDEVIGKKEKKRDSSGRPGIRELVPIHTFTSFILWTPDASLAGFRPDELIPSSDSSNSASEKQKSADPDTSKVLGLREEGRLGQSKESTVREEVDHKIEGRVGEGEEEKEENRSDPARDHISMKGEIASQDKGWWRTGGAGEGGDEVVRSLGEFIGLLEALHRPVYLHRKRDGE</sequence>
<feature type="region of interest" description="Disordered" evidence="1">
    <location>
        <begin position="312"/>
        <end position="347"/>
    </location>
</feature>
<dbReference type="OrthoDB" id="6222486at2759"/>
<dbReference type="GO" id="GO:0032299">
    <property type="term" value="C:ribonuclease H2 complex"/>
    <property type="evidence" value="ECO:0007669"/>
    <property type="project" value="InterPro"/>
</dbReference>
<feature type="compositionally biased region" description="Basic and acidic residues" evidence="1">
    <location>
        <begin position="442"/>
        <end position="477"/>
    </location>
</feature>
<dbReference type="PANTHER" id="PTHR47204">
    <property type="entry name" value="OS02G0168900 PROTEIN"/>
    <property type="match status" value="1"/>
</dbReference>
<reference evidence="2 3" key="1">
    <citation type="submission" date="2016-06" db="EMBL/GenBank/DDBJ databases">
        <title>Evolution of pathogenesis and genome organization in the Tremellales.</title>
        <authorList>
            <person name="Cuomo C."/>
            <person name="Litvintseva A."/>
            <person name="Heitman J."/>
            <person name="Chen Y."/>
            <person name="Sun S."/>
            <person name="Springer D."/>
            <person name="Dromer F."/>
            <person name="Young S."/>
            <person name="Zeng Q."/>
            <person name="Chapman S."/>
            <person name="Gujja S."/>
            <person name="Saif S."/>
            <person name="Birren B."/>
        </authorList>
    </citation>
    <scope>NUCLEOTIDE SEQUENCE [LARGE SCALE GENOMIC DNA]</scope>
    <source>
        <strain evidence="2 3">ATCC 28783</strain>
    </source>
</reference>
<dbReference type="Gene3D" id="2.40.128.680">
    <property type="match status" value="1"/>
</dbReference>
<evidence type="ECO:0000313" key="2">
    <source>
        <dbReference type="EMBL" id="RXK38343.1"/>
    </source>
</evidence>
<feature type="compositionally biased region" description="Polar residues" evidence="1">
    <location>
        <begin position="320"/>
        <end position="335"/>
    </location>
</feature>
<feature type="compositionally biased region" description="Basic residues" evidence="1">
    <location>
        <begin position="139"/>
        <end position="150"/>
    </location>
</feature>
<feature type="region of interest" description="Disordered" evidence="1">
    <location>
        <begin position="228"/>
        <end position="268"/>
    </location>
</feature>
<feature type="region of interest" description="Disordered" evidence="1">
    <location>
        <begin position="97"/>
        <end position="196"/>
    </location>
</feature>
<organism evidence="2 3">
    <name type="scientific">Tremella mesenterica</name>
    <name type="common">Jelly fungus</name>
    <dbReference type="NCBI Taxonomy" id="5217"/>
    <lineage>
        <taxon>Eukaryota</taxon>
        <taxon>Fungi</taxon>
        <taxon>Dikarya</taxon>
        <taxon>Basidiomycota</taxon>
        <taxon>Agaricomycotina</taxon>
        <taxon>Tremellomycetes</taxon>
        <taxon>Tremellales</taxon>
        <taxon>Tremellaceae</taxon>
        <taxon>Tremella</taxon>
    </lineage>
</organism>
<comment type="caution">
    <text evidence="2">The sequence shown here is derived from an EMBL/GenBank/DDBJ whole genome shotgun (WGS) entry which is preliminary data.</text>
</comment>
<dbReference type="GO" id="GO:0006401">
    <property type="term" value="P:RNA catabolic process"/>
    <property type="evidence" value="ECO:0007669"/>
    <property type="project" value="InterPro"/>
</dbReference>
<dbReference type="Proteomes" id="UP000289152">
    <property type="component" value="Unassembled WGS sequence"/>
</dbReference>
<feature type="compositionally biased region" description="Polar residues" evidence="1">
    <location>
        <begin position="250"/>
        <end position="259"/>
    </location>
</feature>
<dbReference type="InParanoid" id="A0A4Q1BKP9"/>
<feature type="compositionally biased region" description="Basic and acidic residues" evidence="1">
    <location>
        <begin position="415"/>
        <end position="435"/>
    </location>
</feature>
<feature type="region of interest" description="Disordered" evidence="1">
    <location>
        <begin position="400"/>
        <end position="493"/>
    </location>
</feature>
<dbReference type="STRING" id="5217.A0A4Q1BKP9"/>
<accession>A0A4Q1BKP9</accession>
<dbReference type="AlphaFoldDB" id="A0A4Q1BKP9"/>
<dbReference type="EMBL" id="SDIL01000049">
    <property type="protein sequence ID" value="RXK38343.1"/>
    <property type="molecule type" value="Genomic_DNA"/>
</dbReference>
<feature type="compositionally biased region" description="Polar residues" evidence="1">
    <location>
        <begin position="171"/>
        <end position="180"/>
    </location>
</feature>
<evidence type="ECO:0000256" key="1">
    <source>
        <dbReference type="SAM" id="MobiDB-lite"/>
    </source>
</evidence>
<protein>
    <submittedName>
        <fullName evidence="2">Uncharacterized protein</fullName>
    </submittedName>
</protein>
<proteinExistence type="predicted"/>